<name>A0A101FGR6_9THEO</name>
<sequence>MMGVIEFPVRTTKRVEMVEITPTINNICKERGVDEGLCCIFVPHTTCGVMVNEHADPSVVHDIAGTLEKLIPFEADYRHTEGNSAAHIKAALTGVSLTIPVSGGRLLLGTWQGVFLCEFDGPRQRRVCLKICKC</sequence>
<dbReference type="PANTHER" id="PTHR30615">
    <property type="entry name" value="UNCHARACTERIZED PROTEIN YJBQ-RELATED"/>
    <property type="match status" value="1"/>
</dbReference>
<comment type="caution">
    <text evidence="2">The sequence shown here is derived from an EMBL/GenBank/DDBJ whole genome shotgun (WGS) entry which is preliminary data.</text>
</comment>
<dbReference type="AlphaFoldDB" id="A0A101FGR6"/>
<proteinExistence type="inferred from homology"/>
<dbReference type="PIRSF" id="PIRSF004681">
    <property type="entry name" value="UCP004681"/>
    <property type="match status" value="1"/>
</dbReference>
<protein>
    <submittedName>
        <fullName evidence="2">Secondary thiamine-phosphate synthase</fullName>
    </submittedName>
</protein>
<evidence type="ECO:0000313" key="3">
    <source>
        <dbReference type="Proteomes" id="UP000053326"/>
    </source>
</evidence>
<accession>A0A101FGR6</accession>
<comment type="similarity">
    <text evidence="1">Belongs to the UPF0047 family.</text>
</comment>
<dbReference type="Pfam" id="PF01894">
    <property type="entry name" value="YjbQ"/>
    <property type="match status" value="1"/>
</dbReference>
<dbReference type="SUPFAM" id="SSF111038">
    <property type="entry name" value="YjbQ-like"/>
    <property type="match status" value="1"/>
</dbReference>
<gene>
    <name evidence="2" type="ORF">XD66_0635</name>
</gene>
<evidence type="ECO:0000256" key="1">
    <source>
        <dbReference type="ARBA" id="ARBA00005534"/>
    </source>
</evidence>
<dbReference type="PROSITE" id="PS01314">
    <property type="entry name" value="UPF0047"/>
    <property type="match status" value="1"/>
</dbReference>
<dbReference type="EMBL" id="LGFO01000060">
    <property type="protein sequence ID" value="KUK36662.1"/>
    <property type="molecule type" value="Genomic_DNA"/>
</dbReference>
<dbReference type="InterPro" id="IPR001602">
    <property type="entry name" value="UPF0047_YjbQ-like"/>
</dbReference>
<dbReference type="PANTHER" id="PTHR30615:SF8">
    <property type="entry name" value="UPF0047 PROTEIN C4A8.02C"/>
    <property type="match status" value="1"/>
</dbReference>
<dbReference type="InterPro" id="IPR035917">
    <property type="entry name" value="YjbQ-like_sf"/>
</dbReference>
<dbReference type="Proteomes" id="UP000053326">
    <property type="component" value="Unassembled WGS sequence"/>
</dbReference>
<reference evidence="3" key="1">
    <citation type="journal article" date="2015" name="MBio">
        <title>Genome-Resolved Metagenomic Analysis Reveals Roles for Candidate Phyla and Other Microbial Community Members in Biogeochemical Transformations in Oil Reservoirs.</title>
        <authorList>
            <person name="Hu P."/>
            <person name="Tom L."/>
            <person name="Singh A."/>
            <person name="Thomas B.C."/>
            <person name="Baker B.J."/>
            <person name="Piceno Y.M."/>
            <person name="Andersen G.L."/>
            <person name="Banfield J.F."/>
        </authorList>
    </citation>
    <scope>NUCLEOTIDE SEQUENCE [LARGE SCALE GENOMIC DNA]</scope>
</reference>
<dbReference type="Gene3D" id="2.60.120.460">
    <property type="entry name" value="YjbQ-like"/>
    <property type="match status" value="1"/>
</dbReference>
<dbReference type="NCBIfam" id="TIGR00149">
    <property type="entry name" value="TIGR00149_YjbQ"/>
    <property type="match status" value="1"/>
</dbReference>
<organism evidence="2 3">
    <name type="scientific">Thermacetogenium phaeum</name>
    <dbReference type="NCBI Taxonomy" id="85874"/>
    <lineage>
        <taxon>Bacteria</taxon>
        <taxon>Bacillati</taxon>
        <taxon>Bacillota</taxon>
        <taxon>Clostridia</taxon>
        <taxon>Thermoanaerobacterales</taxon>
        <taxon>Thermoanaerobacteraceae</taxon>
        <taxon>Thermacetogenium</taxon>
    </lineage>
</organism>
<evidence type="ECO:0000313" key="2">
    <source>
        <dbReference type="EMBL" id="KUK36662.1"/>
    </source>
</evidence>